<evidence type="ECO:0000256" key="3">
    <source>
        <dbReference type="ARBA" id="ARBA00022753"/>
    </source>
</evidence>
<dbReference type="AlphaFoldDB" id="A0A8C3F513"/>
<keyword evidence="5" id="KW-0175">Coiled coil</keyword>
<evidence type="ECO:0000256" key="2">
    <source>
        <dbReference type="ARBA" id="ARBA00020102"/>
    </source>
</evidence>
<dbReference type="InterPro" id="IPR049372">
    <property type="entry name" value="PPP1R21_C"/>
</dbReference>
<evidence type="ECO:0000256" key="7">
    <source>
        <dbReference type="ARBA" id="ARBA00031617"/>
    </source>
</evidence>
<dbReference type="Ensembl" id="ENSCMUT00000030030.2">
    <property type="protein sequence ID" value="ENSCMUP00000027954.1"/>
    <property type="gene ID" value="ENSCMUG00000016795.2"/>
</dbReference>
<keyword evidence="3" id="KW-0967">Endosome</keyword>
<dbReference type="CTD" id="129285"/>
<protein>
    <recommendedName>
        <fullName evidence="2">Protein phosphatase 1 regulatory subunit 21</fullName>
    </recommendedName>
    <alternativeName>
        <fullName evidence="7">Coiled-coil domain-containing protein 128</fullName>
    </alternativeName>
    <alternativeName>
        <fullName evidence="8">Ferry endosomal RAB5 effector complex subunit 2</fullName>
    </alternativeName>
    <alternativeName>
        <fullName evidence="6">KLRAQ motif-containing protein 1</fullName>
    </alternativeName>
</protein>
<dbReference type="Proteomes" id="UP000694553">
    <property type="component" value="Unassembled WGS sequence"/>
</dbReference>
<dbReference type="Pfam" id="PF10205">
    <property type="entry name" value="KLRAQ"/>
    <property type="match status" value="1"/>
</dbReference>
<dbReference type="PANTHER" id="PTHR21448">
    <property type="entry name" value="SMOOTH MUSCLE MYOSIN HEAVY CHAIN-RELATED"/>
    <property type="match status" value="1"/>
</dbReference>
<dbReference type="GeneID" id="116441370"/>
<evidence type="ECO:0000256" key="1">
    <source>
        <dbReference type="ARBA" id="ARBA00004412"/>
    </source>
</evidence>
<reference evidence="10" key="1">
    <citation type="submission" date="2019-10" db="EMBL/GenBank/DDBJ databases">
        <title>Corvus moneduloides (New Caledonian crow) genome, bCorMon1, primary haplotype.</title>
        <authorList>
            <person name="Rutz C."/>
            <person name="Fungtammasan C."/>
            <person name="Mountcastle J."/>
            <person name="Formenti G."/>
            <person name="Chow W."/>
            <person name="Howe K."/>
            <person name="Steele M.P."/>
            <person name="Fernandes J."/>
            <person name="Gilbert M.T.P."/>
            <person name="Fedrigo O."/>
            <person name="Jarvis E.D."/>
            <person name="Gemmell N."/>
        </authorList>
    </citation>
    <scope>NUCLEOTIDE SEQUENCE [LARGE SCALE GENOMIC DNA]</scope>
</reference>
<dbReference type="GO" id="GO:0003723">
    <property type="term" value="F:RNA binding"/>
    <property type="evidence" value="ECO:0007669"/>
    <property type="project" value="UniProtKB-KW"/>
</dbReference>
<dbReference type="Pfam" id="PF21636">
    <property type="entry name" value="PPP1R21_C"/>
    <property type="match status" value="1"/>
</dbReference>
<comment type="subcellular location">
    <subcellularLocation>
        <location evidence="1">Early endosome</location>
    </subcellularLocation>
</comment>
<reference evidence="9" key="3">
    <citation type="submission" date="2025-09" db="UniProtKB">
        <authorList>
            <consortium name="Ensembl"/>
        </authorList>
    </citation>
    <scope>IDENTIFICATION</scope>
</reference>
<gene>
    <name evidence="9" type="primary">PPP1R21</name>
</gene>
<keyword evidence="10" id="KW-1185">Reference proteome</keyword>
<dbReference type="InterPro" id="IPR019343">
    <property type="entry name" value="PPP1R21_N"/>
</dbReference>
<dbReference type="PANTHER" id="PTHR21448:SF0">
    <property type="entry name" value="PROTEIN PHOSPHATASE 1 REGULATORY SUBUNIT 21"/>
    <property type="match status" value="1"/>
</dbReference>
<evidence type="ECO:0000256" key="8">
    <source>
        <dbReference type="ARBA" id="ARBA00044824"/>
    </source>
</evidence>
<evidence type="ECO:0000256" key="4">
    <source>
        <dbReference type="ARBA" id="ARBA00022884"/>
    </source>
</evidence>
<reference evidence="9" key="2">
    <citation type="submission" date="2025-08" db="UniProtKB">
        <authorList>
            <consortium name="Ensembl"/>
        </authorList>
    </citation>
    <scope>IDENTIFICATION</scope>
</reference>
<dbReference type="Pfam" id="PF10212">
    <property type="entry name" value="PPP1R21_helical"/>
    <property type="match status" value="1"/>
</dbReference>
<name>A0A8C3F513_CORMO</name>
<sequence>MAAAAAELQGKYQKLAQEYSKLRAQNQVLKKGVVDEQANSASLKEQLKMKDQSLRKLQQEMDSLTFRNQQLAKRVELLQDELALSEARGKKNKKSVESSSQLSQEQKSVFNEDLQKKIEENERLHILFFEADEQHKRLEAELRSRLEVLETDAAQHQAVVDSLTKKYTETIEKLQNDKAKLEIKSQTLEREAKDCRLRTEECQQQLKNLQAALGSRLEESLCIINEKVPFNDTRSTRYNALNVPLHNRRNQLKLRDLAGQALAFVQELVTALLNFHTYTEQKVQIFPIDSATDTISPLNQKFSQYLHENASYVRPLEEGMLHLFKSITEDTVTVLETTVKLKAFSEHLASYLGFLRKILPYQLKSLEEECESSLCTAALRARNMELHRDMKRLTAVFEKLHTYVSLLALPSTRPEGLLRTNYNFVFTNIAASLHGFHDILKDISKHYSQKATLEQDVPTATQKLITTNDCILSSVAALTNGAGKMASFFSNNLDHFTTSLSYGPKGGAEFISPLSAECMLQYKKKAAAYMKSLKKPCADSVPYEEALANRRVLLSSTESREGLAQQVQQSLEKIAKLEQEKEHWMLEAQLAKIKLEKENQKLKNSLSGHLTDTIQEHSVLPNVAEQKKETTEKSLREPIKSTSLIGMLTVTTDNEKAPDVESREDLIKTHYMARIAELTSHLQLADSKSVHFHAECRALAKRLSLAEKSKESLTEELKLASQNITRLQDELMTTKRSYEDQLSMMSDHLCSMNETLTKQREEIDTLKMASRGNSKKNKNR</sequence>
<evidence type="ECO:0000313" key="10">
    <source>
        <dbReference type="Proteomes" id="UP000694553"/>
    </source>
</evidence>
<proteinExistence type="predicted"/>
<dbReference type="InterPro" id="IPR040024">
    <property type="entry name" value="PPP1R21"/>
</dbReference>
<dbReference type="SMART" id="SM01254">
    <property type="entry name" value="KLRAQ"/>
    <property type="match status" value="1"/>
</dbReference>
<dbReference type="InterPro" id="IPR019348">
    <property type="entry name" value="PPP1R21_six_helix"/>
</dbReference>
<evidence type="ECO:0000256" key="6">
    <source>
        <dbReference type="ARBA" id="ARBA00031361"/>
    </source>
</evidence>
<dbReference type="GO" id="GO:0005769">
    <property type="term" value="C:early endosome"/>
    <property type="evidence" value="ECO:0007669"/>
    <property type="project" value="UniProtKB-SubCell"/>
</dbReference>
<organism evidence="9 10">
    <name type="scientific">Corvus moneduloides</name>
    <name type="common">New Caledonian crow</name>
    <dbReference type="NCBI Taxonomy" id="1196302"/>
    <lineage>
        <taxon>Eukaryota</taxon>
        <taxon>Metazoa</taxon>
        <taxon>Chordata</taxon>
        <taxon>Craniata</taxon>
        <taxon>Vertebrata</taxon>
        <taxon>Euteleostomi</taxon>
        <taxon>Archelosauria</taxon>
        <taxon>Archosauria</taxon>
        <taxon>Dinosauria</taxon>
        <taxon>Saurischia</taxon>
        <taxon>Theropoda</taxon>
        <taxon>Coelurosauria</taxon>
        <taxon>Aves</taxon>
        <taxon>Neognathae</taxon>
        <taxon>Neoaves</taxon>
        <taxon>Telluraves</taxon>
        <taxon>Australaves</taxon>
        <taxon>Passeriformes</taxon>
        <taxon>Corvoidea</taxon>
        <taxon>Corvidae</taxon>
        <taxon>Corvus</taxon>
    </lineage>
</organism>
<evidence type="ECO:0000256" key="5">
    <source>
        <dbReference type="ARBA" id="ARBA00023054"/>
    </source>
</evidence>
<evidence type="ECO:0000313" key="9">
    <source>
        <dbReference type="Ensembl" id="ENSCMUP00000027954.1"/>
    </source>
</evidence>
<dbReference type="RefSeq" id="XP_031959084.1">
    <property type="nucleotide sequence ID" value="XM_032103193.1"/>
</dbReference>
<accession>A0A8C3F513</accession>
<dbReference type="GO" id="GO:0016020">
    <property type="term" value="C:membrane"/>
    <property type="evidence" value="ECO:0007669"/>
    <property type="project" value="TreeGrafter"/>
</dbReference>
<keyword evidence="4" id="KW-0694">RNA-binding</keyword>